<evidence type="ECO:0000256" key="6">
    <source>
        <dbReference type="ARBA" id="ARBA00037941"/>
    </source>
</evidence>
<dbReference type="EMBL" id="CAACVG010008637">
    <property type="protein sequence ID" value="VEN50528.1"/>
    <property type="molecule type" value="Genomic_DNA"/>
</dbReference>
<dbReference type="AlphaFoldDB" id="A0A653CRJ2"/>
<accession>A0A653CRJ2</accession>
<feature type="domain" description="FAD dependent oxidoreductase" evidence="9">
    <location>
        <begin position="34"/>
        <end position="89"/>
    </location>
</feature>
<evidence type="ECO:0000256" key="4">
    <source>
        <dbReference type="ARBA" id="ARBA00023002"/>
    </source>
</evidence>
<reference evidence="10 11" key="1">
    <citation type="submission" date="2019-01" db="EMBL/GenBank/DDBJ databases">
        <authorList>
            <person name="Sayadi A."/>
        </authorList>
    </citation>
    <scope>NUCLEOTIDE SEQUENCE [LARGE SCALE GENOMIC DNA]</scope>
</reference>
<dbReference type="PANTHER" id="PTHR43104:SF2">
    <property type="entry name" value="L-2-HYDROXYGLUTARATE DEHYDROGENASE, MITOCHONDRIAL"/>
    <property type="match status" value="1"/>
</dbReference>
<dbReference type="EC" id="1.1.99.2" evidence="7"/>
<gene>
    <name evidence="10" type="ORF">CALMAC_LOCUS11273</name>
</gene>
<evidence type="ECO:0000256" key="2">
    <source>
        <dbReference type="ARBA" id="ARBA00022630"/>
    </source>
</evidence>
<dbReference type="InterPro" id="IPR036188">
    <property type="entry name" value="FAD/NAD-bd_sf"/>
</dbReference>
<dbReference type="Pfam" id="PF01266">
    <property type="entry name" value="DAO"/>
    <property type="match status" value="1"/>
</dbReference>
<dbReference type="OrthoDB" id="498204at2759"/>
<proteinExistence type="inferred from homology"/>
<keyword evidence="3" id="KW-0274">FAD</keyword>
<dbReference type="GO" id="GO:0047545">
    <property type="term" value="F:(S)-2-hydroxyglutarate dehydrogenase activity"/>
    <property type="evidence" value="ECO:0007669"/>
    <property type="project" value="UniProtKB-EC"/>
</dbReference>
<keyword evidence="4" id="KW-0560">Oxidoreductase</keyword>
<dbReference type="Gene3D" id="3.50.50.60">
    <property type="entry name" value="FAD/NAD(P)-binding domain"/>
    <property type="match status" value="1"/>
</dbReference>
<evidence type="ECO:0000259" key="9">
    <source>
        <dbReference type="Pfam" id="PF01266"/>
    </source>
</evidence>
<evidence type="ECO:0000256" key="7">
    <source>
        <dbReference type="ARBA" id="ARBA00038878"/>
    </source>
</evidence>
<evidence type="ECO:0000313" key="11">
    <source>
        <dbReference type="Proteomes" id="UP000410492"/>
    </source>
</evidence>
<comment type="similarity">
    <text evidence="6">Belongs to the L2HGDH family.</text>
</comment>
<sequence>MAKFLCKLLETSHKGQGQILSRLNRSMSSIPGYDVVVVGGGIVGAAAAREMKERHPNLKMAIVEKESRMAVHQSGHNSGVIHAGIYYKPG</sequence>
<dbReference type="Proteomes" id="UP000410492">
    <property type="component" value="Unassembled WGS sequence"/>
</dbReference>
<comment type="catalytic activity">
    <reaction evidence="5">
        <text>(S)-2-hydroxyglutarate + A = 2-oxoglutarate + AH2</text>
        <dbReference type="Rhea" id="RHEA:21252"/>
        <dbReference type="ChEBI" id="CHEBI:13193"/>
        <dbReference type="ChEBI" id="CHEBI:16782"/>
        <dbReference type="ChEBI" id="CHEBI:16810"/>
        <dbReference type="ChEBI" id="CHEBI:17499"/>
        <dbReference type="EC" id="1.1.99.2"/>
    </reaction>
</comment>
<feature type="non-terminal residue" evidence="10">
    <location>
        <position position="90"/>
    </location>
</feature>
<keyword evidence="11" id="KW-1185">Reference proteome</keyword>
<dbReference type="PANTHER" id="PTHR43104">
    <property type="entry name" value="L-2-HYDROXYGLUTARATE DEHYDROGENASE, MITOCHONDRIAL"/>
    <property type="match status" value="1"/>
</dbReference>
<dbReference type="InterPro" id="IPR006076">
    <property type="entry name" value="FAD-dep_OxRdtase"/>
</dbReference>
<dbReference type="SUPFAM" id="SSF51905">
    <property type="entry name" value="FAD/NAD(P)-binding domain"/>
    <property type="match status" value="1"/>
</dbReference>
<protein>
    <recommendedName>
        <fullName evidence="8">L-2-hydroxyglutarate dehydrogenase, mitochondrial</fullName>
        <ecNumber evidence="7">1.1.99.2</ecNumber>
    </recommendedName>
</protein>
<evidence type="ECO:0000256" key="3">
    <source>
        <dbReference type="ARBA" id="ARBA00022827"/>
    </source>
</evidence>
<organism evidence="10 11">
    <name type="scientific">Callosobruchus maculatus</name>
    <name type="common">Southern cowpea weevil</name>
    <name type="synonym">Pulse bruchid</name>
    <dbReference type="NCBI Taxonomy" id="64391"/>
    <lineage>
        <taxon>Eukaryota</taxon>
        <taxon>Metazoa</taxon>
        <taxon>Ecdysozoa</taxon>
        <taxon>Arthropoda</taxon>
        <taxon>Hexapoda</taxon>
        <taxon>Insecta</taxon>
        <taxon>Pterygota</taxon>
        <taxon>Neoptera</taxon>
        <taxon>Endopterygota</taxon>
        <taxon>Coleoptera</taxon>
        <taxon>Polyphaga</taxon>
        <taxon>Cucujiformia</taxon>
        <taxon>Chrysomeloidea</taxon>
        <taxon>Chrysomelidae</taxon>
        <taxon>Bruchinae</taxon>
        <taxon>Bruchini</taxon>
        <taxon>Callosobruchus</taxon>
    </lineage>
</organism>
<evidence type="ECO:0000256" key="1">
    <source>
        <dbReference type="ARBA" id="ARBA00001974"/>
    </source>
</evidence>
<keyword evidence="2" id="KW-0285">Flavoprotein</keyword>
<evidence type="ECO:0000313" key="10">
    <source>
        <dbReference type="EMBL" id="VEN50528.1"/>
    </source>
</evidence>
<evidence type="ECO:0000256" key="8">
    <source>
        <dbReference type="ARBA" id="ARBA00041137"/>
    </source>
</evidence>
<comment type="cofactor">
    <cofactor evidence="1">
        <name>FAD</name>
        <dbReference type="ChEBI" id="CHEBI:57692"/>
    </cofactor>
</comment>
<evidence type="ECO:0000256" key="5">
    <source>
        <dbReference type="ARBA" id="ARBA00036066"/>
    </source>
</evidence>
<name>A0A653CRJ2_CALMS</name>